<protein>
    <submittedName>
        <fullName evidence="2">Uncharacterized protein</fullName>
    </submittedName>
</protein>
<dbReference type="OrthoDB" id="243058at2759"/>
<name>A0A061ISL6_TRYRA</name>
<dbReference type="VEuPathDB" id="TriTrypDB:TRSC58_06437"/>
<feature type="region of interest" description="Disordered" evidence="1">
    <location>
        <begin position="813"/>
        <end position="836"/>
    </location>
</feature>
<dbReference type="Proteomes" id="UP000031737">
    <property type="component" value="Unassembled WGS sequence"/>
</dbReference>
<evidence type="ECO:0000313" key="3">
    <source>
        <dbReference type="Proteomes" id="UP000031737"/>
    </source>
</evidence>
<sequence>MRTRVDRSVDVFIALHPCVEDTSEETTSDTCCTNDMVSEEGSGSMAHLGRTPCIVLPSSLQVQGSGTHILFHNGCMDHRSIATTLGDAAWDELRQSGTFWFLSCVPPHLSAKGERHALSGLGEVEALMLQDLTGRVLEVASSPLAVSVIQWMEGGAVSHTTGAYELPWRHSNQSSGQFMDVHAVVEFVKERLTDTEHETATFCFHLVSITFFDSRCARTSEIVLAGVNATFEAVSTCNSRALVAVRCWFANAASALLGHSQPQEHGSCRIPELNEGASKILPEEIVRFLIVRRLYFTKRAGMEEVEEAREKEPGQFCLPSVRVVYAVLEIDEKALLRRDEGVRTDHSALAPLLRYIFFWCALGALVVTDDVDADCDPTDSRDDNAVNGAHDNTCGMDSRQGPANGVGNAKEWLQKLLIDPLLFSRLIDDWRDRGGDDEVVCSTQCLLTALEQSHHVANWVREKGLQRRVRGIISSAVHPTTSVGDVLSFYSAESDALTWCHRLEWEYYTALGDLFAARAFLSGCLVATKPKQYCDASVQCPEGSDPLDKSREIEMTPLRHESHHEGPAEPPPEGTTSVEPRTLASPGEELSCSRACLPPHERMLQSLLVSSRDLPRRLIEAETVRRLLIELRAAEFMVSIQFSFADQWQRRHVKQMNLPSELWLTMEDEDEDREKAWQHVLRERRGELHLQSGLLREHTKVTEGIFLLLLDSVEEKLLCFMDAAAALTRENELNFLRVSPFNLMDVTVPMTMQSSERQPTLMCGDFPGLEPYTFLTNGNSHQQPSAEVLPAAESVDTFEDGSFDLQRRLGEEGDAPKMESDTLSGPSPHPVEDAAKDSCEDGSAIVEDKRCVPMTGRESLVSFCLNRVCRDGDTSNGVSSRHRHRLCRANTRGSVQDPLYRRLLAAGGVKTVEDPQATCKGPLPALSFSDITKESVGWSGPQDFDDFRKLFAYSIYVVGAAGSGKSSLICALLHEASLTAPPPTVELHTMTIRRTSAIVEVPFPKNPLPLGGHRSATPSNLQQWMNAAEEGSAAPSRVCVNLVELSGPFLLVASRGCMKLPIRGVVYCITYCLRDDWEVTKETIWQHVLTLQYAVAMPSSHVANVRRSDTDNAEDAREEALYLPVVLVGTHADPIAGLPSTEQFAAVQHQLDCLQRWFEERVELQKGSAEKHLLPQPILVDSCLTNTSDFLFISDHSKNGAAFQTLFHRMLRFIHHTAPLSPIHLLARWLPQRLLFPLETPVEAVSETAESTELGRSDPHLMMSGTLEGFWELQRQRGVSAAAMEKQHYEEDHEDGKAQRFPLTVPISPHTLELWWSRSSAGLLVLFTALQRLRQFVSCCFDEQSLDNAVLYHLGFVCPDAPDEVDADDEKESFLSERDVFLEALLEECRLRGVLLFLSCTVPHSLEEKDCESDLSYAHNPQSSRTLPQRLRMVTLGPEWVENIWSKTLAPQMVVYHTMSLLRGSDSILIDALSKVFGYCKEQLGVAFTASDFTAVWPQLSQILSTASAEAADDNINTMCNCFYQYLTRGSVSLALLQFLWGPPYNILATNEMSAGMALVGSGLARRKVGNECEVSSDDQGGLMQLYLPCAVLTDISLLCAYGD</sequence>
<keyword evidence="3" id="KW-1185">Reference proteome</keyword>
<evidence type="ECO:0000256" key="1">
    <source>
        <dbReference type="SAM" id="MobiDB-lite"/>
    </source>
</evidence>
<reference evidence="2 3" key="1">
    <citation type="submission" date="2013-07" db="EMBL/GenBank/DDBJ databases">
        <authorList>
            <person name="Stoco P.H."/>
            <person name="Wagner G."/>
            <person name="Gerber A."/>
            <person name="Zaha A."/>
            <person name="Thompson C."/>
            <person name="Bartholomeu D.C."/>
            <person name="Luckemeyer D.D."/>
            <person name="Bahia D."/>
            <person name="Loreto E."/>
            <person name="Prestes E.B."/>
            <person name="Lima F.M."/>
            <person name="Rodrigues-Luiz G."/>
            <person name="Vallejo G.A."/>
            <person name="Filho J.F."/>
            <person name="Monteiro K.M."/>
            <person name="Tyler K.M."/>
            <person name="de Almeida L.G."/>
            <person name="Ortiz M.F."/>
            <person name="Siervo M.A."/>
            <person name="de Moraes M.H."/>
            <person name="Cunha O.L."/>
            <person name="Mendonca-Neto R."/>
            <person name="Silva R."/>
            <person name="Teixeira S.M."/>
            <person name="Murta S.M."/>
            <person name="Sincero T.C."/>
            <person name="Mendes T.A."/>
            <person name="Urmenyi T.P."/>
            <person name="Silva V.G."/>
            <person name="da Rocha W.D."/>
            <person name="Andersson B."/>
            <person name="Romanha A.J."/>
            <person name="Steindel M."/>
            <person name="de Vasconcelos A.T."/>
            <person name="Grisard E.C."/>
        </authorList>
    </citation>
    <scope>NUCLEOTIDE SEQUENCE [LARGE SCALE GENOMIC DNA]</scope>
    <source>
        <strain evidence="2 3">SC58</strain>
    </source>
</reference>
<gene>
    <name evidence="2" type="ORF">TRSC58_06437</name>
</gene>
<feature type="region of interest" description="Disordered" evidence="1">
    <location>
        <begin position="559"/>
        <end position="584"/>
    </location>
</feature>
<proteinExistence type="predicted"/>
<accession>A0A061ISL6</accession>
<evidence type="ECO:0000313" key="2">
    <source>
        <dbReference type="EMBL" id="ESL05898.1"/>
    </source>
</evidence>
<dbReference type="EMBL" id="AUPL01006437">
    <property type="protein sequence ID" value="ESL05898.1"/>
    <property type="molecule type" value="Genomic_DNA"/>
</dbReference>
<organism evidence="2 3">
    <name type="scientific">Trypanosoma rangeli SC58</name>
    <dbReference type="NCBI Taxonomy" id="429131"/>
    <lineage>
        <taxon>Eukaryota</taxon>
        <taxon>Discoba</taxon>
        <taxon>Euglenozoa</taxon>
        <taxon>Kinetoplastea</taxon>
        <taxon>Metakinetoplastina</taxon>
        <taxon>Trypanosomatida</taxon>
        <taxon>Trypanosomatidae</taxon>
        <taxon>Trypanosoma</taxon>
        <taxon>Herpetosoma</taxon>
    </lineage>
</organism>
<comment type="caution">
    <text evidence="2">The sequence shown here is derived from an EMBL/GenBank/DDBJ whole genome shotgun (WGS) entry which is preliminary data.</text>
</comment>